<feature type="region of interest" description="Disordered" evidence="1">
    <location>
        <begin position="20"/>
        <end position="70"/>
    </location>
</feature>
<evidence type="ECO:0000313" key="3">
    <source>
        <dbReference type="Proteomes" id="UP001150266"/>
    </source>
</evidence>
<accession>A0A9W8ZU32</accession>
<feature type="compositionally biased region" description="Low complexity" evidence="1">
    <location>
        <begin position="30"/>
        <end position="47"/>
    </location>
</feature>
<dbReference type="AlphaFoldDB" id="A0A9W8ZU32"/>
<dbReference type="EMBL" id="JAOTPV010000054">
    <property type="protein sequence ID" value="KAJ4466519.1"/>
    <property type="molecule type" value="Genomic_DNA"/>
</dbReference>
<dbReference type="Proteomes" id="UP001150266">
    <property type="component" value="Unassembled WGS sequence"/>
</dbReference>
<sequence length="166" mass="19247">MAYYPTQGSHVSHHHEPVVYTSSHHSHGVPYAPSGSQQYYSQPSYGGENVVYVPTHSSSHGHGHGHRSHHYSVAPTTVYATEDGHRHHRRSRHRPHTTTAYTTDTRHLTFGERIRRFFGFGPKHRHYKHKSRNSSWGFLGRSRRRRYMDARTGAEVDRNGRPVYRV</sequence>
<evidence type="ECO:0000256" key="1">
    <source>
        <dbReference type="SAM" id="MobiDB-lite"/>
    </source>
</evidence>
<gene>
    <name evidence="2" type="ORF">J3R30DRAFT_3719296</name>
</gene>
<feature type="compositionally biased region" description="Basic residues" evidence="1">
    <location>
        <begin position="59"/>
        <end position="70"/>
    </location>
</feature>
<dbReference type="OrthoDB" id="3269202at2759"/>
<comment type="caution">
    <text evidence="2">The sequence shown here is derived from an EMBL/GenBank/DDBJ whole genome shotgun (WGS) entry which is preliminary data.</text>
</comment>
<proteinExistence type="predicted"/>
<name>A0A9W8ZU32_9AGAR</name>
<reference evidence="2" key="1">
    <citation type="submission" date="2022-08" db="EMBL/GenBank/DDBJ databases">
        <title>A Global Phylogenomic Analysis of the Shiitake Genus Lentinula.</title>
        <authorList>
            <consortium name="DOE Joint Genome Institute"/>
            <person name="Sierra-Patev S."/>
            <person name="Min B."/>
            <person name="Naranjo-Ortiz M."/>
            <person name="Looney B."/>
            <person name="Konkel Z."/>
            <person name="Slot J.C."/>
            <person name="Sakamoto Y."/>
            <person name="Steenwyk J.L."/>
            <person name="Rokas A."/>
            <person name="Carro J."/>
            <person name="Camarero S."/>
            <person name="Ferreira P."/>
            <person name="Molpeceres G."/>
            <person name="Ruiz-Duenas F.J."/>
            <person name="Serrano A."/>
            <person name="Henrissat B."/>
            <person name="Drula E."/>
            <person name="Hughes K.W."/>
            <person name="Mata J.L."/>
            <person name="Ishikawa N.K."/>
            <person name="Vargas-Isla R."/>
            <person name="Ushijima S."/>
            <person name="Smith C.A."/>
            <person name="Ahrendt S."/>
            <person name="Andreopoulos W."/>
            <person name="He G."/>
            <person name="Labutti K."/>
            <person name="Lipzen A."/>
            <person name="Ng V."/>
            <person name="Riley R."/>
            <person name="Sandor L."/>
            <person name="Barry K."/>
            <person name="Martinez A.T."/>
            <person name="Xiao Y."/>
            <person name="Gibbons J.G."/>
            <person name="Terashima K."/>
            <person name="Grigoriev I.V."/>
            <person name="Hibbett D.S."/>
        </authorList>
    </citation>
    <scope>NUCLEOTIDE SEQUENCE</scope>
    <source>
        <strain evidence="2">JLM2183</strain>
    </source>
</reference>
<evidence type="ECO:0000313" key="2">
    <source>
        <dbReference type="EMBL" id="KAJ4466519.1"/>
    </source>
</evidence>
<organism evidence="2 3">
    <name type="scientific">Lentinula aciculospora</name>
    <dbReference type="NCBI Taxonomy" id="153920"/>
    <lineage>
        <taxon>Eukaryota</taxon>
        <taxon>Fungi</taxon>
        <taxon>Dikarya</taxon>
        <taxon>Basidiomycota</taxon>
        <taxon>Agaricomycotina</taxon>
        <taxon>Agaricomycetes</taxon>
        <taxon>Agaricomycetidae</taxon>
        <taxon>Agaricales</taxon>
        <taxon>Marasmiineae</taxon>
        <taxon>Omphalotaceae</taxon>
        <taxon>Lentinula</taxon>
    </lineage>
</organism>
<protein>
    <submittedName>
        <fullName evidence="2">Uncharacterized protein</fullName>
    </submittedName>
</protein>
<keyword evidence="3" id="KW-1185">Reference proteome</keyword>